<dbReference type="RefSeq" id="WP_095606554.1">
    <property type="nucleotide sequence ID" value="NZ_NSKE01000006.1"/>
</dbReference>
<dbReference type="InterPro" id="IPR036515">
    <property type="entry name" value="Transposase_17_sf"/>
</dbReference>
<evidence type="ECO:0000313" key="2">
    <source>
        <dbReference type="EMBL" id="PAU93878.1"/>
    </source>
</evidence>
<dbReference type="Proteomes" id="UP000218831">
    <property type="component" value="Unassembled WGS sequence"/>
</dbReference>
<accession>A0A2A2G997</accession>
<dbReference type="SUPFAM" id="SSF143422">
    <property type="entry name" value="Transposase IS200-like"/>
    <property type="match status" value="1"/>
</dbReference>
<dbReference type="EMBL" id="NSKE01000006">
    <property type="protein sequence ID" value="PAU93878.1"/>
    <property type="molecule type" value="Genomic_DNA"/>
</dbReference>
<sequence length="186" mass="21895">MEFKQGKIYHTYNRGNNKQLIFCSTENYLFFLRKMRNHILPEARILAYCLMPNHFHWLVHIQNKYNQESNSLNKEIGILLRSYTQAINKRFSRTGSLFQQGTNAVEINSQIYALTCFHYIHQNPVKANLVNQMEKWPFSSFPDYAGIRDGSLVNKKFAYQYLDIAPESFVAESKKAIDPKIIKNLY</sequence>
<comment type="caution">
    <text evidence="2">The sequence shown here is derived from an EMBL/GenBank/DDBJ whole genome shotgun (WGS) entry which is preliminary data.</text>
</comment>
<dbReference type="PANTHER" id="PTHR34322">
    <property type="entry name" value="TRANSPOSASE, Y1_TNP DOMAIN-CONTAINING"/>
    <property type="match status" value="1"/>
</dbReference>
<evidence type="ECO:0000259" key="1">
    <source>
        <dbReference type="SMART" id="SM01321"/>
    </source>
</evidence>
<feature type="domain" description="Transposase IS200-like" evidence="1">
    <location>
        <begin position="4"/>
        <end position="123"/>
    </location>
</feature>
<name>A0A2A2G997_9BACT</name>
<proteinExistence type="predicted"/>
<protein>
    <submittedName>
        <fullName evidence="2">Transposase</fullName>
    </submittedName>
</protein>
<dbReference type="GO" id="GO:0003677">
    <property type="term" value="F:DNA binding"/>
    <property type="evidence" value="ECO:0007669"/>
    <property type="project" value="InterPro"/>
</dbReference>
<dbReference type="SMART" id="SM01321">
    <property type="entry name" value="Y1_Tnp"/>
    <property type="match status" value="1"/>
</dbReference>
<dbReference type="AlphaFoldDB" id="A0A2A2G997"/>
<gene>
    <name evidence="2" type="ORF">CK503_09400</name>
</gene>
<dbReference type="GO" id="GO:0006313">
    <property type="term" value="P:DNA transposition"/>
    <property type="evidence" value="ECO:0007669"/>
    <property type="project" value="InterPro"/>
</dbReference>
<dbReference type="OrthoDB" id="9788881at2"/>
<evidence type="ECO:0000313" key="3">
    <source>
        <dbReference type="Proteomes" id="UP000218831"/>
    </source>
</evidence>
<dbReference type="GO" id="GO:0004803">
    <property type="term" value="F:transposase activity"/>
    <property type="evidence" value="ECO:0007669"/>
    <property type="project" value="InterPro"/>
</dbReference>
<dbReference type="Gene3D" id="3.30.70.1290">
    <property type="entry name" value="Transposase IS200-like"/>
    <property type="match status" value="1"/>
</dbReference>
<dbReference type="Pfam" id="PF01797">
    <property type="entry name" value="Y1_Tnp"/>
    <property type="match status" value="1"/>
</dbReference>
<reference evidence="2 3" key="1">
    <citation type="submission" date="2017-08" db="EMBL/GenBank/DDBJ databases">
        <title>Aliifodinibius alkalisoli sp. nov., isolated from saline alkaline soil.</title>
        <authorList>
            <person name="Liu D."/>
            <person name="Zhang G."/>
        </authorList>
    </citation>
    <scope>NUCLEOTIDE SEQUENCE [LARGE SCALE GENOMIC DNA]</scope>
    <source>
        <strain evidence="2 3">WN023</strain>
    </source>
</reference>
<organism evidence="2 3">
    <name type="scientific">Fodinibius salipaludis</name>
    <dbReference type="NCBI Taxonomy" id="2032627"/>
    <lineage>
        <taxon>Bacteria</taxon>
        <taxon>Pseudomonadati</taxon>
        <taxon>Balneolota</taxon>
        <taxon>Balneolia</taxon>
        <taxon>Balneolales</taxon>
        <taxon>Balneolaceae</taxon>
        <taxon>Fodinibius</taxon>
    </lineage>
</organism>
<keyword evidence="3" id="KW-1185">Reference proteome</keyword>
<dbReference type="InterPro" id="IPR002686">
    <property type="entry name" value="Transposase_17"/>
</dbReference>
<dbReference type="PANTHER" id="PTHR34322:SF2">
    <property type="entry name" value="TRANSPOSASE IS200-LIKE DOMAIN-CONTAINING PROTEIN"/>
    <property type="match status" value="1"/>
</dbReference>